<feature type="compositionally biased region" description="Polar residues" evidence="1">
    <location>
        <begin position="150"/>
        <end position="178"/>
    </location>
</feature>
<organism evidence="2 3">
    <name type="scientific">Hydnum rufescens UP504</name>
    <dbReference type="NCBI Taxonomy" id="1448309"/>
    <lineage>
        <taxon>Eukaryota</taxon>
        <taxon>Fungi</taxon>
        <taxon>Dikarya</taxon>
        <taxon>Basidiomycota</taxon>
        <taxon>Agaricomycotina</taxon>
        <taxon>Agaricomycetes</taxon>
        <taxon>Cantharellales</taxon>
        <taxon>Hydnaceae</taxon>
        <taxon>Hydnum</taxon>
    </lineage>
</organism>
<reference evidence="2" key="1">
    <citation type="journal article" date="2020" name="Nat. Commun.">
        <title>Large-scale genome sequencing of mycorrhizal fungi provides insights into the early evolution of symbiotic traits.</title>
        <authorList>
            <person name="Miyauchi S."/>
            <person name="Kiss E."/>
            <person name="Kuo A."/>
            <person name="Drula E."/>
            <person name="Kohler A."/>
            <person name="Sanchez-Garcia M."/>
            <person name="Morin E."/>
            <person name="Andreopoulos B."/>
            <person name="Barry K.W."/>
            <person name="Bonito G."/>
            <person name="Buee M."/>
            <person name="Carver A."/>
            <person name="Chen C."/>
            <person name="Cichocki N."/>
            <person name="Clum A."/>
            <person name="Culley D."/>
            <person name="Crous P.W."/>
            <person name="Fauchery L."/>
            <person name="Girlanda M."/>
            <person name="Hayes R.D."/>
            <person name="Keri Z."/>
            <person name="LaButti K."/>
            <person name="Lipzen A."/>
            <person name="Lombard V."/>
            <person name="Magnuson J."/>
            <person name="Maillard F."/>
            <person name="Murat C."/>
            <person name="Nolan M."/>
            <person name="Ohm R.A."/>
            <person name="Pangilinan J."/>
            <person name="Pereira M.F."/>
            <person name="Perotto S."/>
            <person name="Peter M."/>
            <person name="Pfister S."/>
            <person name="Riley R."/>
            <person name="Sitrit Y."/>
            <person name="Stielow J.B."/>
            <person name="Szollosi G."/>
            <person name="Zifcakova L."/>
            <person name="Stursova M."/>
            <person name="Spatafora J.W."/>
            <person name="Tedersoo L."/>
            <person name="Vaario L.M."/>
            <person name="Yamada A."/>
            <person name="Yan M."/>
            <person name="Wang P."/>
            <person name="Xu J."/>
            <person name="Bruns T."/>
            <person name="Baldrian P."/>
            <person name="Vilgalys R."/>
            <person name="Dunand C."/>
            <person name="Henrissat B."/>
            <person name="Grigoriev I.V."/>
            <person name="Hibbett D."/>
            <person name="Nagy L.G."/>
            <person name="Martin F.M."/>
        </authorList>
    </citation>
    <scope>NUCLEOTIDE SEQUENCE</scope>
    <source>
        <strain evidence="2">UP504</strain>
    </source>
</reference>
<accession>A0A9P6ANS9</accession>
<comment type="caution">
    <text evidence="2">The sequence shown here is derived from an EMBL/GenBank/DDBJ whole genome shotgun (WGS) entry which is preliminary data.</text>
</comment>
<dbReference type="Proteomes" id="UP000886523">
    <property type="component" value="Unassembled WGS sequence"/>
</dbReference>
<evidence type="ECO:0000313" key="3">
    <source>
        <dbReference type="Proteomes" id="UP000886523"/>
    </source>
</evidence>
<name>A0A9P6ANS9_9AGAM</name>
<proteinExistence type="predicted"/>
<protein>
    <submittedName>
        <fullName evidence="2">Uncharacterized protein</fullName>
    </submittedName>
</protein>
<gene>
    <name evidence="2" type="ORF">BS47DRAFT_178076</name>
</gene>
<feature type="region of interest" description="Disordered" evidence="1">
    <location>
        <begin position="150"/>
        <end position="183"/>
    </location>
</feature>
<dbReference type="OrthoDB" id="4760524at2759"/>
<evidence type="ECO:0000256" key="1">
    <source>
        <dbReference type="SAM" id="MobiDB-lite"/>
    </source>
</evidence>
<sequence>MEQALGIVLACITELGRSIEEARGASNADHIVEGIQSILSVKRTTTLHGLDIGGGDGVDTALGVRSHNGGTRGQVHSSWHQKLVKMRQTCETWSCLCRPRLVIRLGLGPVHSGMMISAVSIASYRLASPRKHPLPLSTIYDIPCPPENSFSPRGRSIQSPSLPSRDFSSNKPSTSIVQRSLPEPPLTPQPVYLHYLHETAGPGWDVALAVTSLSEDIPAVPLALTAPLTQVLDVVSGIRVAVKTMRDGKDECTHLLFRVLKFLHSLVDGLKGRNIPDSTPTASSLFALKSNLMAISADATRWSRLRLVTRYIRRIKL</sequence>
<dbReference type="InterPro" id="IPR059179">
    <property type="entry name" value="MLKL-like_MCAfunc"/>
</dbReference>
<evidence type="ECO:0000313" key="2">
    <source>
        <dbReference type="EMBL" id="KAF9509126.1"/>
    </source>
</evidence>
<dbReference type="EMBL" id="MU129042">
    <property type="protein sequence ID" value="KAF9509126.1"/>
    <property type="molecule type" value="Genomic_DNA"/>
</dbReference>
<keyword evidence="3" id="KW-1185">Reference proteome</keyword>
<dbReference type="AlphaFoldDB" id="A0A9P6ANS9"/>
<dbReference type="CDD" id="cd21037">
    <property type="entry name" value="MLKL_NTD"/>
    <property type="match status" value="1"/>
</dbReference>